<dbReference type="PANTHER" id="PTHR43272:SF3">
    <property type="entry name" value="LONG CHAIN ACYL-COA SYNTHETASE 4"/>
    <property type="match status" value="1"/>
</dbReference>
<dbReference type="InterPro" id="IPR020845">
    <property type="entry name" value="AMP-binding_CS"/>
</dbReference>
<dbReference type="AlphaFoldDB" id="A0AAW1NLV6"/>
<dbReference type="InterPro" id="IPR042099">
    <property type="entry name" value="ANL_N_sf"/>
</dbReference>
<dbReference type="PANTHER" id="PTHR43272">
    <property type="entry name" value="LONG-CHAIN-FATTY-ACID--COA LIGASE"/>
    <property type="match status" value="1"/>
</dbReference>
<dbReference type="GO" id="GO:0016020">
    <property type="term" value="C:membrane"/>
    <property type="evidence" value="ECO:0007669"/>
    <property type="project" value="TreeGrafter"/>
</dbReference>
<sequence>MCGAGLAALGLDASERIGTFGTNSKDLMITMQKPEIEAELRGLGLTVMTMDALERMGEQKPMPSARARRGDLCTIMYTSGSTGTPKGVKLTHGAVLSCVAAQLHSFRTKSEKYGAEFTHENVMLSFLPLAHIMDRVIEEAFLANGCAIGYWRGDVKVLGDDIEALKPTFFVGVPRVFDRVRDKALNTVSKRGTISQAVFNWAHDHKLSQMDSGLLWEKASPVGDWLVWHKVAARLGGRVQLVASGSAPLAPETRNFLRVAMCAPVIEGYGLTETCGASFTAEPTVTAVGTVGHPLPCLDFCLAAVPEMEYDPMIFPPRGEVLIRGPVLFSGYYKDDAATAQVMDEEGFFHTGDIGEMDIFGQLKIIDRKKSLFKLSQGEYISPEYIESILITAPAVEQIFINAAGDAAKLKGFQKVKGVMLESRPFTVENGLITPTFKLKRTALRNHYAERIEQIYQVLKTHPPAHQAGSDDAPKSTLCTVQ</sequence>
<reference evidence="2 3" key="1">
    <citation type="journal article" date="2024" name="Nat. Commun.">
        <title>Phylogenomics reveals the evolutionary origins of lichenization in chlorophyte algae.</title>
        <authorList>
            <person name="Puginier C."/>
            <person name="Libourel C."/>
            <person name="Otte J."/>
            <person name="Skaloud P."/>
            <person name="Haon M."/>
            <person name="Grisel S."/>
            <person name="Petersen M."/>
            <person name="Berrin J.G."/>
            <person name="Delaux P.M."/>
            <person name="Dal Grande F."/>
            <person name="Keller J."/>
        </authorList>
    </citation>
    <scope>NUCLEOTIDE SEQUENCE [LARGE SCALE GENOMIC DNA]</scope>
    <source>
        <strain evidence="2 3">SAG 2036</strain>
    </source>
</reference>
<dbReference type="SUPFAM" id="SSF56801">
    <property type="entry name" value="Acetyl-CoA synthetase-like"/>
    <property type="match status" value="1"/>
</dbReference>
<proteinExistence type="predicted"/>
<dbReference type="InterPro" id="IPR000873">
    <property type="entry name" value="AMP-dep_synth/lig_dom"/>
</dbReference>
<dbReference type="PROSITE" id="PS00455">
    <property type="entry name" value="AMP_BINDING"/>
    <property type="match status" value="1"/>
</dbReference>
<evidence type="ECO:0000313" key="2">
    <source>
        <dbReference type="EMBL" id="KAK9790769.1"/>
    </source>
</evidence>
<evidence type="ECO:0000259" key="1">
    <source>
        <dbReference type="Pfam" id="PF00501"/>
    </source>
</evidence>
<dbReference type="EMBL" id="JALJOQ010000186">
    <property type="protein sequence ID" value="KAK9790769.1"/>
    <property type="molecule type" value="Genomic_DNA"/>
</dbReference>
<organism evidence="2 3">
    <name type="scientific">Symbiochloris irregularis</name>
    <dbReference type="NCBI Taxonomy" id="706552"/>
    <lineage>
        <taxon>Eukaryota</taxon>
        <taxon>Viridiplantae</taxon>
        <taxon>Chlorophyta</taxon>
        <taxon>core chlorophytes</taxon>
        <taxon>Trebouxiophyceae</taxon>
        <taxon>Trebouxiales</taxon>
        <taxon>Trebouxiaceae</taxon>
        <taxon>Symbiochloris</taxon>
    </lineage>
</organism>
<dbReference type="Proteomes" id="UP001465755">
    <property type="component" value="Unassembled WGS sequence"/>
</dbReference>
<protein>
    <recommendedName>
        <fullName evidence="1">AMP-dependent synthetase/ligase domain-containing protein</fullName>
    </recommendedName>
</protein>
<dbReference type="Gene3D" id="3.40.50.12780">
    <property type="entry name" value="N-terminal domain of ligase-like"/>
    <property type="match status" value="1"/>
</dbReference>
<keyword evidence="3" id="KW-1185">Reference proteome</keyword>
<feature type="domain" description="AMP-dependent synthetase/ligase" evidence="1">
    <location>
        <begin position="60"/>
        <end position="333"/>
    </location>
</feature>
<name>A0AAW1NLV6_9CHLO</name>
<evidence type="ECO:0000313" key="3">
    <source>
        <dbReference type="Proteomes" id="UP001465755"/>
    </source>
</evidence>
<dbReference type="GO" id="GO:0005524">
    <property type="term" value="F:ATP binding"/>
    <property type="evidence" value="ECO:0007669"/>
    <property type="project" value="UniProtKB-KW"/>
</dbReference>
<dbReference type="Pfam" id="PF00501">
    <property type="entry name" value="AMP-binding"/>
    <property type="match status" value="1"/>
</dbReference>
<dbReference type="GO" id="GO:0005783">
    <property type="term" value="C:endoplasmic reticulum"/>
    <property type="evidence" value="ECO:0007669"/>
    <property type="project" value="TreeGrafter"/>
</dbReference>
<comment type="caution">
    <text evidence="2">The sequence shown here is derived from an EMBL/GenBank/DDBJ whole genome shotgun (WGS) entry which is preliminary data.</text>
</comment>
<accession>A0AAW1NLV6</accession>
<dbReference type="GO" id="GO:0004467">
    <property type="term" value="F:long-chain fatty acid-CoA ligase activity"/>
    <property type="evidence" value="ECO:0007669"/>
    <property type="project" value="UniProtKB-ARBA"/>
</dbReference>
<gene>
    <name evidence="2" type="ORF">WJX73_002491</name>
</gene>